<dbReference type="STRING" id="599839.J4IAJ3"/>
<evidence type="ECO:0000256" key="1">
    <source>
        <dbReference type="SAM" id="MobiDB-lite"/>
    </source>
</evidence>
<dbReference type="SMART" id="SM00355">
    <property type="entry name" value="ZnF_C2H2"/>
    <property type="match status" value="2"/>
</dbReference>
<dbReference type="Proteomes" id="UP000006352">
    <property type="component" value="Unassembled WGS sequence"/>
</dbReference>
<feature type="region of interest" description="Disordered" evidence="1">
    <location>
        <begin position="333"/>
        <end position="355"/>
    </location>
</feature>
<feature type="region of interest" description="Disordered" evidence="1">
    <location>
        <begin position="134"/>
        <end position="180"/>
    </location>
</feature>
<sequence>MDASSPFNSSADYSTGVYDVFGRRNSVDDIDYFILDDAEKKIVDEQPHLPSESQSCNRGANAPGSDCDSASQSCISSPKPIYKDTEMGAPEDTKPGMKTDDGSKEVLNTGDRIDAALVRFQRPAVKAYRRRIYSNYDSEGESEVDELYPSDDEDSAAADSSIGMSDNEEREDIANIASPATQPRIVHIRYITRPDGGSTPVQYQLPPTNIPAKRAPPSSGSGSGHKGTGRHVTTDKDTDHGRPIKTDGKFACPAPDCPWTSDSPKDMQRHYRRHMEKQYQCPYCLHRLSRDDSLRRHLRARTMASCRTFVYEKYKVNSLDDVDMQRFKVYPDTELPEFSSGNPEPAGVSRPVGNR</sequence>
<dbReference type="InParanoid" id="J4IAJ3"/>
<gene>
    <name evidence="3" type="ORF">FIBRA_05128</name>
</gene>
<feature type="compositionally biased region" description="Acidic residues" evidence="1">
    <location>
        <begin position="138"/>
        <end position="156"/>
    </location>
</feature>
<feature type="domain" description="C2H2-type" evidence="2">
    <location>
        <begin position="250"/>
        <end position="274"/>
    </location>
</feature>
<feature type="domain" description="C2H2-type" evidence="2">
    <location>
        <begin position="279"/>
        <end position="299"/>
    </location>
</feature>
<accession>J4IAJ3</accession>
<dbReference type="AlphaFoldDB" id="J4IAJ3"/>
<dbReference type="EMBL" id="HE797096">
    <property type="protein sequence ID" value="CCM03011.1"/>
    <property type="molecule type" value="Genomic_DNA"/>
</dbReference>
<keyword evidence="4" id="KW-1185">Reference proteome</keyword>
<feature type="region of interest" description="Disordered" evidence="1">
    <location>
        <begin position="44"/>
        <end position="111"/>
    </location>
</feature>
<proteinExistence type="predicted"/>
<evidence type="ECO:0000313" key="4">
    <source>
        <dbReference type="Proteomes" id="UP000006352"/>
    </source>
</evidence>
<dbReference type="HOGENOM" id="CLU_780828_0_0_1"/>
<organism evidence="3 4">
    <name type="scientific">Fibroporia radiculosa</name>
    <dbReference type="NCBI Taxonomy" id="599839"/>
    <lineage>
        <taxon>Eukaryota</taxon>
        <taxon>Fungi</taxon>
        <taxon>Dikarya</taxon>
        <taxon>Basidiomycota</taxon>
        <taxon>Agaricomycotina</taxon>
        <taxon>Agaricomycetes</taxon>
        <taxon>Polyporales</taxon>
        <taxon>Fibroporiaceae</taxon>
        <taxon>Fibroporia</taxon>
    </lineage>
</organism>
<feature type="region of interest" description="Disordered" evidence="1">
    <location>
        <begin position="207"/>
        <end position="249"/>
    </location>
</feature>
<dbReference type="InterPro" id="IPR013087">
    <property type="entry name" value="Znf_C2H2_type"/>
</dbReference>
<feature type="compositionally biased region" description="Basic and acidic residues" evidence="1">
    <location>
        <begin position="232"/>
        <end position="248"/>
    </location>
</feature>
<dbReference type="GeneID" id="24097922"/>
<dbReference type="Gene3D" id="3.30.160.60">
    <property type="entry name" value="Classic Zinc Finger"/>
    <property type="match status" value="1"/>
</dbReference>
<dbReference type="RefSeq" id="XP_012182294.1">
    <property type="nucleotide sequence ID" value="XM_012326904.1"/>
</dbReference>
<protein>
    <recommendedName>
        <fullName evidence="2">C2H2-type domain-containing protein</fullName>
    </recommendedName>
</protein>
<feature type="compositionally biased region" description="Basic and acidic residues" evidence="1">
    <location>
        <begin position="81"/>
        <end position="104"/>
    </location>
</feature>
<evidence type="ECO:0000259" key="2">
    <source>
        <dbReference type="SMART" id="SM00355"/>
    </source>
</evidence>
<name>J4IAJ3_9APHY</name>
<evidence type="ECO:0000313" key="3">
    <source>
        <dbReference type="EMBL" id="CCM03011.1"/>
    </source>
</evidence>
<reference evidence="3 4" key="1">
    <citation type="journal article" date="2012" name="Appl. Environ. Microbiol.">
        <title>Short-read sequencing for genomic analysis of the brown rot fungus Fibroporia radiculosa.</title>
        <authorList>
            <person name="Tang J.D."/>
            <person name="Perkins A.D."/>
            <person name="Sonstegard T.S."/>
            <person name="Schroeder S.G."/>
            <person name="Burgess S.C."/>
            <person name="Diehl S.V."/>
        </authorList>
    </citation>
    <scope>NUCLEOTIDE SEQUENCE [LARGE SCALE GENOMIC DNA]</scope>
    <source>
        <strain evidence="3 4">TFFH 294</strain>
    </source>
</reference>